<reference evidence="6 7" key="1">
    <citation type="submission" date="2020-09" db="EMBL/GenBank/DDBJ databases">
        <title>Complete Geobacillus genomes through the use of hybrid genome assembly.</title>
        <authorList>
            <person name="Vera D.L."/>
            <person name="Venkateswaran K."/>
            <person name="Singh N.K."/>
            <person name="Landry K."/>
        </authorList>
    </citation>
    <scope>NUCLEOTIDE SEQUENCE [LARGE SCALE GENOMIC DNA]</scope>
    <source>
        <strain evidence="6 7">SURF-189</strain>
    </source>
</reference>
<comment type="similarity">
    <text evidence="2">Belongs to the FliK family.</text>
</comment>
<keyword evidence="6" id="KW-0282">Flagellum</keyword>
<comment type="function">
    <text evidence="1">Controls the length of the flagellar hook.</text>
</comment>
<feature type="region of interest" description="Disordered" evidence="4">
    <location>
        <begin position="42"/>
        <end position="79"/>
    </location>
</feature>
<accession>A0A1V9C8A9</accession>
<dbReference type="GO" id="GO:0044780">
    <property type="term" value="P:bacterial-type flagellum assembly"/>
    <property type="evidence" value="ECO:0007669"/>
    <property type="project" value="InterPro"/>
</dbReference>
<proteinExistence type="inferred from homology"/>
<dbReference type="KEGG" id="gza:IC807_01730"/>
<dbReference type="CDD" id="cd17470">
    <property type="entry name" value="T3SS_Flik_C"/>
    <property type="match status" value="1"/>
</dbReference>
<evidence type="ECO:0000256" key="3">
    <source>
        <dbReference type="ARBA" id="ARBA00022795"/>
    </source>
</evidence>
<feature type="region of interest" description="Disordered" evidence="4">
    <location>
        <begin position="159"/>
        <end position="240"/>
    </location>
</feature>
<dbReference type="InterPro" id="IPR021136">
    <property type="entry name" value="Flagellar_hook_control-like_C"/>
</dbReference>
<evidence type="ECO:0000256" key="4">
    <source>
        <dbReference type="SAM" id="MobiDB-lite"/>
    </source>
</evidence>
<dbReference type="Proteomes" id="UP000516388">
    <property type="component" value="Chromosome"/>
</dbReference>
<feature type="domain" description="Flagellar hook-length control protein-like C-terminal" evidence="5">
    <location>
        <begin position="277"/>
        <end position="352"/>
    </location>
</feature>
<feature type="region of interest" description="Disordered" evidence="4">
    <location>
        <begin position="354"/>
        <end position="396"/>
    </location>
</feature>
<keyword evidence="6" id="KW-0969">Cilium</keyword>
<dbReference type="PRINTS" id="PR01007">
    <property type="entry name" value="FLGHOOKFLIK"/>
</dbReference>
<gene>
    <name evidence="6" type="ORF">IC807_01730</name>
</gene>
<dbReference type="InterPro" id="IPR038610">
    <property type="entry name" value="FliK-like_C_sf"/>
</dbReference>
<dbReference type="EMBL" id="CP061470">
    <property type="protein sequence ID" value="QNU18444.1"/>
    <property type="molecule type" value="Genomic_DNA"/>
</dbReference>
<evidence type="ECO:0000256" key="1">
    <source>
        <dbReference type="ARBA" id="ARBA00003944"/>
    </source>
</evidence>
<evidence type="ECO:0000313" key="6">
    <source>
        <dbReference type="EMBL" id="QNU18444.1"/>
    </source>
</evidence>
<dbReference type="Pfam" id="PF02120">
    <property type="entry name" value="Flg_hook"/>
    <property type="match status" value="1"/>
</dbReference>
<keyword evidence="3" id="KW-1005">Bacterial flagellum biogenesis</keyword>
<keyword evidence="6" id="KW-0966">Cell projection</keyword>
<keyword evidence="7" id="KW-1185">Reference proteome</keyword>
<evidence type="ECO:0000259" key="5">
    <source>
        <dbReference type="Pfam" id="PF02120"/>
    </source>
</evidence>
<sequence>MKVTITANAPLSAGAMAVKKEAENANVFAALLADKQQELLPAGAETSLLQEESSKNKEPDWQNGGMETGAAGQPSSAEKKPAQIESLWLAPSLVAAWAVAPISAAAGAPLLAADQQAEGKTSDHGTFPFVGAMNGEEKIAAQPAADEAGLERAFITDGQKRGHIDAESGSPSSGKTGMFPLLLSDGDQRPFREQGGNRAVVALPNGVSSVRPAGEKDVSLPKRGDKGQGGEAAPSFTTPPALLSPSFSSVGLVGEMPASAGGSVADQVAHALRSARWMKLPNGVMQLVIRLHPEHLGTVTVKMTEEGGKLAAKLLVANDAVKELLYAHLPQLAQQLDASSITVEKWTVWSDYDSPAMPPYSGNRQGGQQQGESRQKQKREPSSSFPFALDGIEADA</sequence>
<feature type="compositionally biased region" description="Basic and acidic residues" evidence="4">
    <location>
        <begin position="213"/>
        <end position="228"/>
    </location>
</feature>
<dbReference type="AlphaFoldDB" id="A0A1V9C8A9"/>
<dbReference type="Gene3D" id="3.30.750.140">
    <property type="match status" value="1"/>
</dbReference>
<organism evidence="6 7">
    <name type="scientific">Geobacillus zalihae</name>
    <dbReference type="NCBI Taxonomy" id="213419"/>
    <lineage>
        <taxon>Bacteria</taxon>
        <taxon>Bacillati</taxon>
        <taxon>Bacillota</taxon>
        <taxon>Bacilli</taxon>
        <taxon>Bacillales</taxon>
        <taxon>Anoxybacillaceae</taxon>
        <taxon>Geobacillus</taxon>
    </lineage>
</organism>
<dbReference type="GO" id="GO:0009424">
    <property type="term" value="C:bacterial-type flagellum hook"/>
    <property type="evidence" value="ECO:0007669"/>
    <property type="project" value="InterPro"/>
</dbReference>
<evidence type="ECO:0000313" key="7">
    <source>
        <dbReference type="Proteomes" id="UP000516388"/>
    </source>
</evidence>
<evidence type="ECO:0000256" key="2">
    <source>
        <dbReference type="ARBA" id="ARBA00009149"/>
    </source>
</evidence>
<protein>
    <submittedName>
        <fullName evidence="6">Flagellar hook-length control protein FliK</fullName>
    </submittedName>
</protein>
<dbReference type="InterPro" id="IPR001635">
    <property type="entry name" value="Flag_hook_Flik"/>
</dbReference>
<dbReference type="RefSeq" id="WP_081132400.1">
    <property type="nucleotide sequence ID" value="NZ_CP061470.1"/>
</dbReference>
<name>A0A1V9C8A9_9BACL</name>